<accession>A0ABZ3IP12</accession>
<feature type="domain" description="Staygreen protein" evidence="2">
    <location>
        <begin position="4"/>
        <end position="146"/>
    </location>
</feature>
<evidence type="ECO:0000313" key="4">
    <source>
        <dbReference type="Proteomes" id="UP000216752"/>
    </source>
</evidence>
<reference evidence="3" key="1">
    <citation type="submission" date="2024-05" db="EMBL/GenBank/DDBJ databases">
        <title>Isolation and characterization of Sporomusa carbonis sp. nov., a carboxydotrophic hydrogenogen in the genus of Sporomusa isolated from a charcoal burning pile.</title>
        <authorList>
            <person name="Boeer T."/>
            <person name="Rosenbaum F."/>
            <person name="Eysell L."/>
            <person name="Mueller V."/>
            <person name="Daniel R."/>
            <person name="Poehlein A."/>
        </authorList>
    </citation>
    <scope>NUCLEOTIDE SEQUENCE [LARGE SCALE GENOMIC DNA]</scope>
    <source>
        <strain evidence="3">DSM 10669</strain>
    </source>
</reference>
<gene>
    <name evidence="3" type="ORF">SPSIL_035980</name>
</gene>
<dbReference type="PANTHER" id="PTHR31750">
    <property type="entry name" value="PROTEIN STAY-GREEN 1, CHLOROPLASTIC-RELATED"/>
    <property type="match status" value="1"/>
</dbReference>
<dbReference type="Pfam" id="PF12638">
    <property type="entry name" value="Staygreen"/>
    <property type="match status" value="1"/>
</dbReference>
<evidence type="ECO:0000313" key="3">
    <source>
        <dbReference type="EMBL" id="XFO67400.1"/>
    </source>
</evidence>
<evidence type="ECO:0000259" key="2">
    <source>
        <dbReference type="Pfam" id="PF12638"/>
    </source>
</evidence>
<proteinExistence type="predicted"/>
<dbReference type="EMBL" id="CP155573">
    <property type="protein sequence ID" value="XFO67400.1"/>
    <property type="molecule type" value="Genomic_DNA"/>
</dbReference>
<keyword evidence="1" id="KW-0809">Transit peptide</keyword>
<dbReference type="Proteomes" id="UP000216752">
    <property type="component" value="Chromosome"/>
</dbReference>
<evidence type="ECO:0000256" key="1">
    <source>
        <dbReference type="ARBA" id="ARBA00022946"/>
    </source>
</evidence>
<protein>
    <recommendedName>
        <fullName evidence="2">Staygreen protein domain-containing protein</fullName>
    </recommendedName>
</protein>
<dbReference type="RefSeq" id="WP_094607294.1">
    <property type="nucleotide sequence ID" value="NZ_CP155573.1"/>
</dbReference>
<dbReference type="InterPro" id="IPR024438">
    <property type="entry name" value="Staygreen"/>
</dbReference>
<dbReference type="PANTHER" id="PTHR31750:SF4">
    <property type="entry name" value="LP06106P"/>
    <property type="match status" value="1"/>
</dbReference>
<name>A0ABZ3IP12_9FIRM</name>
<organism evidence="3 4">
    <name type="scientific">Sporomusa silvacetica DSM 10669</name>
    <dbReference type="NCBI Taxonomy" id="1123289"/>
    <lineage>
        <taxon>Bacteria</taxon>
        <taxon>Bacillati</taxon>
        <taxon>Bacillota</taxon>
        <taxon>Negativicutes</taxon>
        <taxon>Selenomonadales</taxon>
        <taxon>Sporomusaceae</taxon>
        <taxon>Sporomusa</taxon>
    </lineage>
</organism>
<sequence length="148" mass="17358">MKRLNSKKLTTTFNGVTQRNPIIPRKYTLTHSDITAELFLTVGRQIAFEKIGPMREEVVATWQRFHNGYALYGLVRVDAPKEHKTISAARYKIFQQEMPLALEAIRFGDRKFFDTHPSLGNAPIWIVFASRYREYNEVQYWSTPNKYL</sequence>
<keyword evidence="4" id="KW-1185">Reference proteome</keyword>